<protein>
    <submittedName>
        <fullName evidence="1">Uncharacterized protein</fullName>
    </submittedName>
</protein>
<comment type="caution">
    <text evidence="1">The sequence shown here is derived from an EMBL/GenBank/DDBJ whole genome shotgun (WGS) entry which is preliminary data.</text>
</comment>
<gene>
    <name evidence="1" type="ORF">LCGC14_2099480</name>
</gene>
<sequence length="66" mass="7738">MAEYEFDNDRLSSALEWCRARAEALDRQHRSARALAIVSFQLQRCIVDWSPYARHGVELEGLQRMN</sequence>
<evidence type="ECO:0000313" key="1">
    <source>
        <dbReference type="EMBL" id="KKL70983.1"/>
    </source>
</evidence>
<dbReference type="AlphaFoldDB" id="A0A0F9EAA1"/>
<accession>A0A0F9EAA1</accession>
<reference evidence="1" key="1">
    <citation type="journal article" date="2015" name="Nature">
        <title>Complex archaea that bridge the gap between prokaryotes and eukaryotes.</title>
        <authorList>
            <person name="Spang A."/>
            <person name="Saw J.H."/>
            <person name="Jorgensen S.L."/>
            <person name="Zaremba-Niedzwiedzka K."/>
            <person name="Martijn J."/>
            <person name="Lind A.E."/>
            <person name="van Eijk R."/>
            <person name="Schleper C."/>
            <person name="Guy L."/>
            <person name="Ettema T.J."/>
        </authorList>
    </citation>
    <scope>NUCLEOTIDE SEQUENCE</scope>
</reference>
<proteinExistence type="predicted"/>
<name>A0A0F9EAA1_9ZZZZ</name>
<dbReference type="EMBL" id="LAZR01025730">
    <property type="protein sequence ID" value="KKL70983.1"/>
    <property type="molecule type" value="Genomic_DNA"/>
</dbReference>
<organism evidence="1">
    <name type="scientific">marine sediment metagenome</name>
    <dbReference type="NCBI Taxonomy" id="412755"/>
    <lineage>
        <taxon>unclassified sequences</taxon>
        <taxon>metagenomes</taxon>
        <taxon>ecological metagenomes</taxon>
    </lineage>
</organism>